<evidence type="ECO:0000259" key="11">
    <source>
        <dbReference type="Pfam" id="PF20300"/>
    </source>
</evidence>
<evidence type="ECO:0000256" key="8">
    <source>
        <dbReference type="ARBA" id="ARBA00034366"/>
    </source>
</evidence>
<keyword evidence="13" id="KW-1185">Reference proteome</keyword>
<dbReference type="EMBL" id="JBHUPB010000010">
    <property type="protein sequence ID" value="MFD2968705.1"/>
    <property type="molecule type" value="Genomic_DNA"/>
</dbReference>
<dbReference type="Pfam" id="PF20300">
    <property type="entry name" value="prok_STING"/>
    <property type="match status" value="1"/>
</dbReference>
<dbReference type="Proteomes" id="UP001597525">
    <property type="component" value="Unassembled WGS sequence"/>
</dbReference>
<evidence type="ECO:0000256" key="5">
    <source>
        <dbReference type="ARBA" id="ARBA00034327"/>
    </source>
</evidence>
<evidence type="ECO:0000256" key="2">
    <source>
        <dbReference type="ARBA" id="ARBA00022801"/>
    </source>
</evidence>
<evidence type="ECO:0000256" key="6">
    <source>
        <dbReference type="ARBA" id="ARBA00034339"/>
    </source>
</evidence>
<evidence type="ECO:0000313" key="12">
    <source>
        <dbReference type="EMBL" id="MFD2968705.1"/>
    </source>
</evidence>
<dbReference type="CDD" id="cd22659">
    <property type="entry name" value="STING_bact-like"/>
    <property type="match status" value="1"/>
</dbReference>
<comment type="caution">
    <text evidence="12">The sequence shown here is derived from an EMBL/GenBank/DDBJ whole genome shotgun (WGS) entry which is preliminary data.</text>
</comment>
<organism evidence="12 13">
    <name type="scientific">Sphingobacterium bambusae</name>
    <dbReference type="NCBI Taxonomy" id="662858"/>
    <lineage>
        <taxon>Bacteria</taxon>
        <taxon>Pseudomonadati</taxon>
        <taxon>Bacteroidota</taxon>
        <taxon>Sphingobacteriia</taxon>
        <taxon>Sphingobacteriales</taxon>
        <taxon>Sphingobacteriaceae</taxon>
        <taxon>Sphingobacterium</taxon>
    </lineage>
</organism>
<name>A0ABW6BJ30_9SPHI</name>
<comment type="catalytic activity">
    <reaction evidence="9">
        <text>NAD(+) + H2O = ADP-D-ribose + nicotinamide + H(+)</text>
        <dbReference type="Rhea" id="RHEA:16301"/>
        <dbReference type="ChEBI" id="CHEBI:15377"/>
        <dbReference type="ChEBI" id="CHEBI:15378"/>
        <dbReference type="ChEBI" id="CHEBI:17154"/>
        <dbReference type="ChEBI" id="CHEBI:57540"/>
        <dbReference type="ChEBI" id="CHEBI:57967"/>
        <dbReference type="EC" id="3.2.2.5"/>
    </reaction>
</comment>
<keyword evidence="1" id="KW-0547">Nucleotide-binding</keyword>
<comment type="similarity">
    <text evidence="4">In the C-terminal section; belongs to the bacterial STING family.</text>
</comment>
<keyword evidence="2" id="KW-0378">Hydrolase</keyword>
<feature type="domain" description="CD-NTase-associated protein 12/Pycsar effector protein TIR" evidence="10">
    <location>
        <begin position="9"/>
        <end position="120"/>
    </location>
</feature>
<dbReference type="InterPro" id="IPR019302">
    <property type="entry name" value="CAP12/PCTIR_TIR_dom"/>
</dbReference>
<feature type="domain" description="Prokaryotic STING" evidence="11">
    <location>
        <begin position="159"/>
        <end position="303"/>
    </location>
</feature>
<evidence type="ECO:0000256" key="7">
    <source>
        <dbReference type="ARBA" id="ARBA00034355"/>
    </source>
</evidence>
<accession>A0ABW6BJ30</accession>
<protein>
    <recommendedName>
        <fullName evidence="6">CD-NTase-associated protein 12</fullName>
        <ecNumber evidence="5">3.2.2.5</ecNumber>
    </recommendedName>
    <alternativeName>
        <fullName evidence="7">NAD(+) hydrolase</fullName>
    </alternativeName>
    <alternativeName>
        <fullName evidence="8">TIR-STING</fullName>
    </alternativeName>
</protein>
<evidence type="ECO:0000259" key="10">
    <source>
        <dbReference type="Pfam" id="PF10137"/>
    </source>
</evidence>
<evidence type="ECO:0000313" key="13">
    <source>
        <dbReference type="Proteomes" id="UP001597525"/>
    </source>
</evidence>
<evidence type="ECO:0000256" key="3">
    <source>
        <dbReference type="ARBA" id="ARBA00023118"/>
    </source>
</evidence>
<dbReference type="RefSeq" id="WP_320185025.1">
    <property type="nucleotide sequence ID" value="NZ_CP138332.1"/>
</dbReference>
<keyword evidence="3" id="KW-0051">Antiviral defense</keyword>
<gene>
    <name evidence="12" type="ORF">ACFS7Y_14995</name>
</gene>
<evidence type="ECO:0000256" key="4">
    <source>
        <dbReference type="ARBA" id="ARBA00034315"/>
    </source>
</evidence>
<reference evidence="13" key="1">
    <citation type="journal article" date="2019" name="Int. J. Syst. Evol. Microbiol.">
        <title>The Global Catalogue of Microorganisms (GCM) 10K type strain sequencing project: providing services to taxonomists for standard genome sequencing and annotation.</title>
        <authorList>
            <consortium name="The Broad Institute Genomics Platform"/>
            <consortium name="The Broad Institute Genome Sequencing Center for Infectious Disease"/>
            <person name="Wu L."/>
            <person name="Ma J."/>
        </authorList>
    </citation>
    <scope>NUCLEOTIDE SEQUENCE [LARGE SCALE GENOMIC DNA]</scope>
    <source>
        <strain evidence="13">KCTC 22814</strain>
    </source>
</reference>
<evidence type="ECO:0000256" key="9">
    <source>
        <dbReference type="ARBA" id="ARBA00049230"/>
    </source>
</evidence>
<dbReference type="EC" id="3.2.2.5" evidence="5"/>
<sequence length="323" mass="36527">MLDNVLPTIFIGSSKEGLTIANEMARILGSTGKITVWTNLFDLNKSSFDNLTSQLSFFDYAVLIASTDDVTLSRGRKTMSPRDNVIFEYGLFTGGIGSSRTFLVLQESSKLPSDLLGITLPRIPLIQSPDFGIKLNESCELIKQHIESKEATFDLGFLPSTTLAFGYFSNFIERTVERLLEDKSEKKDFFLQNATRFNISDLKVTILIPNDLSDDMFKKVSAKRLRDGWQKLKVEPKSVRDYDFSIDVSKVDDGLLHLVDIPLTLNALNKSIELYSKKEHIGKTVKENLLEYREIRNFARTLQYLICRSALCNGIVDIEIVNI</sequence>
<dbReference type="Pfam" id="PF10137">
    <property type="entry name" value="CAP12-PCTIR_TIR"/>
    <property type="match status" value="1"/>
</dbReference>
<proteinExistence type="inferred from homology"/>
<dbReference type="InterPro" id="IPR046876">
    <property type="entry name" value="Prok_STING"/>
</dbReference>
<evidence type="ECO:0000256" key="1">
    <source>
        <dbReference type="ARBA" id="ARBA00022741"/>
    </source>
</evidence>